<name>A0A1R1E180_9BACL</name>
<evidence type="ECO:0000256" key="4">
    <source>
        <dbReference type="ARBA" id="ARBA00022692"/>
    </source>
</evidence>
<dbReference type="RefSeq" id="WP_076176792.1">
    <property type="nucleotide sequence ID" value="NZ_MRTP01000023.1"/>
</dbReference>
<feature type="transmembrane region" description="Helical" evidence="7">
    <location>
        <begin position="93"/>
        <end position="117"/>
    </location>
</feature>
<dbReference type="PANTHER" id="PTHR33567:SF3">
    <property type="entry name" value="CHROMATE ION TRANSPORTER (EUROFUNG)"/>
    <property type="match status" value="1"/>
</dbReference>
<proteinExistence type="inferred from homology"/>
<evidence type="ECO:0000256" key="5">
    <source>
        <dbReference type="ARBA" id="ARBA00022989"/>
    </source>
</evidence>
<feature type="transmembrane region" description="Helical" evidence="7">
    <location>
        <begin position="207"/>
        <end position="227"/>
    </location>
</feature>
<keyword evidence="3" id="KW-1003">Cell membrane</keyword>
<dbReference type="PANTHER" id="PTHR33567">
    <property type="entry name" value="CHROMATE ION TRANSPORTER (EUROFUNG)"/>
    <property type="match status" value="1"/>
</dbReference>
<dbReference type="InterPro" id="IPR003370">
    <property type="entry name" value="Chromate_transpt"/>
</dbReference>
<evidence type="ECO:0000256" key="7">
    <source>
        <dbReference type="SAM" id="Phobius"/>
    </source>
</evidence>
<feature type="transmembrane region" description="Helical" evidence="7">
    <location>
        <begin position="293"/>
        <end position="326"/>
    </location>
</feature>
<evidence type="ECO:0000256" key="2">
    <source>
        <dbReference type="ARBA" id="ARBA00005262"/>
    </source>
</evidence>
<dbReference type="NCBIfam" id="TIGR00937">
    <property type="entry name" value="2A51"/>
    <property type="match status" value="1"/>
</dbReference>
<dbReference type="GO" id="GO:0005886">
    <property type="term" value="C:plasma membrane"/>
    <property type="evidence" value="ECO:0007669"/>
    <property type="project" value="UniProtKB-SubCell"/>
</dbReference>
<accession>A0A1R1E180</accession>
<dbReference type="AlphaFoldDB" id="A0A1R1E180"/>
<protein>
    <submittedName>
        <fullName evidence="8">ChrA protein</fullName>
    </submittedName>
</protein>
<evidence type="ECO:0000256" key="1">
    <source>
        <dbReference type="ARBA" id="ARBA00004651"/>
    </source>
</evidence>
<dbReference type="InterPro" id="IPR014047">
    <property type="entry name" value="Chr_Tranpt_l_chain"/>
</dbReference>
<dbReference type="GO" id="GO:0015109">
    <property type="term" value="F:chromate transmembrane transporter activity"/>
    <property type="evidence" value="ECO:0007669"/>
    <property type="project" value="InterPro"/>
</dbReference>
<feature type="transmembrane region" description="Helical" evidence="7">
    <location>
        <begin position="154"/>
        <end position="187"/>
    </location>
</feature>
<organism evidence="8 9">
    <name type="scientific">Paenibacillus rhizosphaerae</name>
    <dbReference type="NCBI Taxonomy" id="297318"/>
    <lineage>
        <taxon>Bacteria</taxon>
        <taxon>Bacillati</taxon>
        <taxon>Bacillota</taxon>
        <taxon>Bacilli</taxon>
        <taxon>Bacillales</taxon>
        <taxon>Paenibacillaceae</taxon>
        <taxon>Paenibacillus</taxon>
    </lineage>
</organism>
<keyword evidence="6 7" id="KW-0472">Membrane</keyword>
<sequence>MNPEPQQTLEATNAKSGSLWEVLRVSTKLGLTSFGGPIAHLGYFHDEYVRRRKWMDEKAYADLVALCQFLPGPASSQVGIGIGILRAGLWGGVMAWLGFTLPSVIVLVLFALLLQGFDIANAGWIHGLKIVAVAIVAQAVLGMGQKLTPDRSRVTIAVGAAALVLLWPTAYTQVLIIAAAGILGLWLYKKGPDPGSQSLRMPVGKPFAIGCLVLFFGLLAALPLLRQTFDIQWLALFDSFYRSGSLVFGGGHVVLPLLEREVVPTGWVNPEDFLAGYGAAQAVPGPLFTFAGYLGAMAGGITGAMVATVAIFLPAFLLVAGALPFWNGLRNSPRVQGALIGINAAVVGILLAAFYVPIWTTAVTAPVDFALALLLFILLVFWKLPPWVVVLAGALAGMIIGWI</sequence>
<dbReference type="STRING" id="297318.BK138_33810"/>
<evidence type="ECO:0000256" key="6">
    <source>
        <dbReference type="ARBA" id="ARBA00023136"/>
    </source>
</evidence>
<keyword evidence="4 7" id="KW-0812">Transmembrane</keyword>
<keyword evidence="5 7" id="KW-1133">Transmembrane helix</keyword>
<evidence type="ECO:0000256" key="3">
    <source>
        <dbReference type="ARBA" id="ARBA00022475"/>
    </source>
</evidence>
<dbReference type="PIRSF" id="PIRSF004810">
    <property type="entry name" value="ChrA"/>
    <property type="match status" value="1"/>
</dbReference>
<dbReference type="EMBL" id="MRTP01000023">
    <property type="protein sequence ID" value="OMF45565.1"/>
    <property type="molecule type" value="Genomic_DNA"/>
</dbReference>
<feature type="transmembrane region" description="Helical" evidence="7">
    <location>
        <begin position="370"/>
        <end position="400"/>
    </location>
</feature>
<evidence type="ECO:0000313" key="8">
    <source>
        <dbReference type="EMBL" id="OMF45565.1"/>
    </source>
</evidence>
<feature type="transmembrane region" description="Helical" evidence="7">
    <location>
        <begin position="338"/>
        <end position="358"/>
    </location>
</feature>
<reference evidence="8 9" key="1">
    <citation type="submission" date="2016-11" db="EMBL/GenBank/DDBJ databases">
        <title>Paenibacillus species isolates.</title>
        <authorList>
            <person name="Beno S.M."/>
        </authorList>
    </citation>
    <scope>NUCLEOTIDE SEQUENCE [LARGE SCALE GENOMIC DNA]</scope>
    <source>
        <strain evidence="8 9">FSL R5-0378</strain>
    </source>
</reference>
<feature type="transmembrane region" description="Helical" evidence="7">
    <location>
        <begin position="123"/>
        <end position="142"/>
    </location>
</feature>
<keyword evidence="9" id="KW-1185">Reference proteome</keyword>
<comment type="similarity">
    <text evidence="2">Belongs to the chromate ion transporter (CHR) (TC 2.A.51) family.</text>
</comment>
<dbReference type="Pfam" id="PF02417">
    <property type="entry name" value="Chromate_transp"/>
    <property type="match status" value="2"/>
</dbReference>
<evidence type="ECO:0000313" key="9">
    <source>
        <dbReference type="Proteomes" id="UP000187172"/>
    </source>
</evidence>
<gene>
    <name evidence="8" type="ORF">BK138_33810</name>
</gene>
<comment type="caution">
    <text evidence="8">The sequence shown here is derived from an EMBL/GenBank/DDBJ whole genome shotgun (WGS) entry which is preliminary data.</text>
</comment>
<dbReference type="Proteomes" id="UP000187172">
    <property type="component" value="Unassembled WGS sequence"/>
</dbReference>
<comment type="subcellular location">
    <subcellularLocation>
        <location evidence="1">Cell membrane</location>
        <topology evidence="1">Multi-pass membrane protein</topology>
    </subcellularLocation>
</comment>